<comment type="caution">
    <text evidence="1">The sequence shown here is derived from an EMBL/GenBank/DDBJ whole genome shotgun (WGS) entry which is preliminary data.</text>
</comment>
<gene>
    <name evidence="1" type="ORF">FVE85_7018</name>
</gene>
<dbReference type="EMBL" id="VRMN01000001">
    <property type="protein sequence ID" value="KAA8499433.1"/>
    <property type="molecule type" value="Genomic_DNA"/>
</dbReference>
<dbReference type="GO" id="GO:0033615">
    <property type="term" value="P:mitochondrial proton-transporting ATP synthase complex assembly"/>
    <property type="evidence" value="ECO:0007669"/>
    <property type="project" value="TreeGrafter"/>
</dbReference>
<evidence type="ECO:0000313" key="2">
    <source>
        <dbReference type="Proteomes" id="UP000324585"/>
    </source>
</evidence>
<dbReference type="PANTHER" id="PTHR28106">
    <property type="entry name" value="MITOCHONDRIAL ATPASE COMPLEX SUBUNIT ATP10"/>
    <property type="match status" value="1"/>
</dbReference>
<accession>A0A5J4Z9K2</accession>
<dbReference type="InterPro" id="IPR007849">
    <property type="entry name" value="ATP10"/>
</dbReference>
<proteinExistence type="predicted"/>
<reference evidence="2" key="1">
    <citation type="journal article" date="2019" name="Nat. Commun.">
        <title>Expansion of phycobilisome linker gene families in mesophilic red algae.</title>
        <authorList>
            <person name="Lee J."/>
            <person name="Kim D."/>
            <person name="Bhattacharya D."/>
            <person name="Yoon H.S."/>
        </authorList>
    </citation>
    <scope>NUCLEOTIDE SEQUENCE [LARGE SCALE GENOMIC DNA]</scope>
    <source>
        <strain evidence="2">CCMP 1328</strain>
    </source>
</reference>
<dbReference type="Proteomes" id="UP000324585">
    <property type="component" value="Unassembled WGS sequence"/>
</dbReference>
<keyword evidence="2" id="KW-1185">Reference proteome</keyword>
<name>A0A5J4Z9K2_PORPP</name>
<organism evidence="1 2">
    <name type="scientific">Porphyridium purpureum</name>
    <name type="common">Red alga</name>
    <name type="synonym">Porphyridium cruentum</name>
    <dbReference type="NCBI Taxonomy" id="35688"/>
    <lineage>
        <taxon>Eukaryota</taxon>
        <taxon>Rhodophyta</taxon>
        <taxon>Bangiophyceae</taxon>
        <taxon>Porphyridiales</taxon>
        <taxon>Porphyridiaceae</taxon>
        <taxon>Porphyridium</taxon>
    </lineage>
</organism>
<dbReference type="PANTHER" id="PTHR28106:SF1">
    <property type="entry name" value="MITOCHONDRIAL ATPASE COMPLEX SUBUNIT ATP10"/>
    <property type="match status" value="1"/>
</dbReference>
<dbReference type="OrthoDB" id="17089at2759"/>
<protein>
    <submittedName>
        <fullName evidence="1">Uncharacterized protein</fullName>
    </submittedName>
</protein>
<sequence>MRWRVTDVVHRLGRFVRAGGGVHPEHQQQVLRFRPPAVECEWASSHARDKSRGVPADHHIRVKAASPVVKLVRWQSFESETLPQSEPGMPLAATAGLGAHEGGWTSGDPGPVGAHDRVGTSDCTPEHVLEVVVEPKRLTEAEHARLPLFPTLLCECPDRSVVNVRDVLSMNEMTLVLVFRNYEPDPHEVDSWRIPFMRHFGDHPNAEILHVVVYEGLLRHLYKSMHCASVMRCVPRERHSRYLCYAGGRGGEELDVLATHLKRASTAHHDHRPHLFACLVDRLGRVRWGAQGLASAPELLEMSNTCTQILAAVQT</sequence>
<dbReference type="GO" id="GO:0005743">
    <property type="term" value="C:mitochondrial inner membrane"/>
    <property type="evidence" value="ECO:0007669"/>
    <property type="project" value="TreeGrafter"/>
</dbReference>
<dbReference type="AlphaFoldDB" id="A0A5J4Z9K2"/>
<evidence type="ECO:0000313" key="1">
    <source>
        <dbReference type="EMBL" id="KAA8499433.1"/>
    </source>
</evidence>